<evidence type="ECO:0000313" key="1">
    <source>
        <dbReference type="EMBL" id="PZL75872.1"/>
    </source>
</evidence>
<name>A0A2W4BQH1_9ENTE</name>
<comment type="caution">
    <text evidence="1">The sequence shown here is derived from an EMBL/GenBank/DDBJ whole genome shotgun (WGS) entry which is preliminary data.</text>
</comment>
<accession>A0A2W4BQH1</accession>
<dbReference type="EMBL" id="PIEU01000041">
    <property type="protein sequence ID" value="PZL75872.1"/>
    <property type="molecule type" value="Genomic_DNA"/>
</dbReference>
<gene>
    <name evidence="1" type="ORF">CI088_04240</name>
</gene>
<dbReference type="AlphaFoldDB" id="A0A2W4BQH1"/>
<sequence>MLIPHPSLVYNRQSKKQRQKLISEGIASFTTFYSYSGCETKVIFSFVPHPFYYQLIHFLFLSIRLTSTHERGIIKIDKERC</sequence>
<proteinExistence type="predicted"/>
<protein>
    <submittedName>
        <fullName evidence="1">Uncharacterized protein</fullName>
    </submittedName>
</protein>
<keyword evidence="2" id="KW-1185">Reference proteome</keyword>
<reference evidence="1 2" key="1">
    <citation type="submission" date="2017-11" db="EMBL/GenBank/DDBJ databases">
        <title>Draft genome sequence of Enterococcus plantarum TRW2 strain isolated from lettuce.</title>
        <authorList>
            <person name="Kim E.B."/>
            <person name="Marco M.L."/>
            <person name="Williams T.R."/>
            <person name="You I.H."/>
        </authorList>
    </citation>
    <scope>NUCLEOTIDE SEQUENCE [LARGE SCALE GENOMIC DNA]</scope>
    <source>
        <strain evidence="1 2">TRW2</strain>
    </source>
</reference>
<evidence type="ECO:0000313" key="2">
    <source>
        <dbReference type="Proteomes" id="UP000249828"/>
    </source>
</evidence>
<dbReference type="Proteomes" id="UP000249828">
    <property type="component" value="Unassembled WGS sequence"/>
</dbReference>
<organism evidence="1 2">
    <name type="scientific">Enterococcus plantarum</name>
    <dbReference type="NCBI Taxonomy" id="1077675"/>
    <lineage>
        <taxon>Bacteria</taxon>
        <taxon>Bacillati</taxon>
        <taxon>Bacillota</taxon>
        <taxon>Bacilli</taxon>
        <taxon>Lactobacillales</taxon>
        <taxon>Enterococcaceae</taxon>
        <taxon>Enterococcus</taxon>
    </lineage>
</organism>